<dbReference type="PANTHER" id="PTHR30523:SF6">
    <property type="entry name" value="PHOSPHOENOLPYRUVATE CARBOXYLASE"/>
    <property type="match status" value="1"/>
</dbReference>
<name>A0AAN9F2C0_CROPI</name>
<accession>A0AAN9F2C0</accession>
<reference evidence="1 2" key="1">
    <citation type="submission" date="2024-01" db="EMBL/GenBank/DDBJ databases">
        <title>The genomes of 5 underutilized Papilionoideae crops provide insights into root nodulation and disease resistanc.</title>
        <authorList>
            <person name="Yuan L."/>
        </authorList>
    </citation>
    <scope>NUCLEOTIDE SEQUENCE [LARGE SCALE GENOMIC DNA]</scope>
    <source>
        <strain evidence="1">ZHUSHIDOU_FW_LH</strain>
        <tissue evidence="1">Leaf</tissue>
    </source>
</reference>
<dbReference type="Pfam" id="PF00311">
    <property type="entry name" value="PEPcase"/>
    <property type="match status" value="1"/>
</dbReference>
<dbReference type="GO" id="GO:0015977">
    <property type="term" value="P:carbon fixation"/>
    <property type="evidence" value="ECO:0007669"/>
    <property type="project" value="InterPro"/>
</dbReference>
<dbReference type="AlphaFoldDB" id="A0AAN9F2C0"/>
<dbReference type="GO" id="GO:0005829">
    <property type="term" value="C:cytosol"/>
    <property type="evidence" value="ECO:0007669"/>
    <property type="project" value="TreeGrafter"/>
</dbReference>
<dbReference type="SUPFAM" id="SSF51621">
    <property type="entry name" value="Phosphoenolpyruvate/pyruvate domain"/>
    <property type="match status" value="1"/>
</dbReference>
<sequence>MYLAIQSQPPGSAMGTLRSTEQGEMVEAMFGLPKVAVHSATCNPSSAHPWSNVMEAISKIGCQCYGIVVYENPEMSCLKENLDSLT</sequence>
<dbReference type="EMBL" id="JAYWIO010000004">
    <property type="protein sequence ID" value="KAK7268349.1"/>
    <property type="molecule type" value="Genomic_DNA"/>
</dbReference>
<organism evidence="1 2">
    <name type="scientific">Crotalaria pallida</name>
    <name type="common">Smooth rattlebox</name>
    <name type="synonym">Crotalaria striata</name>
    <dbReference type="NCBI Taxonomy" id="3830"/>
    <lineage>
        <taxon>Eukaryota</taxon>
        <taxon>Viridiplantae</taxon>
        <taxon>Streptophyta</taxon>
        <taxon>Embryophyta</taxon>
        <taxon>Tracheophyta</taxon>
        <taxon>Spermatophyta</taxon>
        <taxon>Magnoliopsida</taxon>
        <taxon>eudicotyledons</taxon>
        <taxon>Gunneridae</taxon>
        <taxon>Pentapetalae</taxon>
        <taxon>rosids</taxon>
        <taxon>fabids</taxon>
        <taxon>Fabales</taxon>
        <taxon>Fabaceae</taxon>
        <taxon>Papilionoideae</taxon>
        <taxon>50 kb inversion clade</taxon>
        <taxon>genistoids sensu lato</taxon>
        <taxon>core genistoids</taxon>
        <taxon>Crotalarieae</taxon>
        <taxon>Crotalaria</taxon>
    </lineage>
</organism>
<dbReference type="InterPro" id="IPR015813">
    <property type="entry name" value="Pyrv/PenolPyrv_kinase-like_dom"/>
</dbReference>
<proteinExistence type="predicted"/>
<dbReference type="Proteomes" id="UP001372338">
    <property type="component" value="Unassembled WGS sequence"/>
</dbReference>
<keyword evidence="2" id="KW-1185">Reference proteome</keyword>
<protein>
    <submittedName>
        <fullName evidence="1">Uncharacterized protein</fullName>
    </submittedName>
</protein>
<dbReference type="GO" id="GO:0006099">
    <property type="term" value="P:tricarboxylic acid cycle"/>
    <property type="evidence" value="ECO:0007669"/>
    <property type="project" value="InterPro"/>
</dbReference>
<comment type="caution">
    <text evidence="1">The sequence shown here is derived from an EMBL/GenBank/DDBJ whole genome shotgun (WGS) entry which is preliminary data.</text>
</comment>
<dbReference type="GO" id="GO:0008964">
    <property type="term" value="F:phosphoenolpyruvate carboxylase activity"/>
    <property type="evidence" value="ECO:0007669"/>
    <property type="project" value="InterPro"/>
</dbReference>
<dbReference type="PANTHER" id="PTHR30523">
    <property type="entry name" value="PHOSPHOENOLPYRUVATE CARBOXYLASE"/>
    <property type="match status" value="1"/>
</dbReference>
<evidence type="ECO:0000313" key="1">
    <source>
        <dbReference type="EMBL" id="KAK7268349.1"/>
    </source>
</evidence>
<evidence type="ECO:0000313" key="2">
    <source>
        <dbReference type="Proteomes" id="UP001372338"/>
    </source>
</evidence>
<gene>
    <name evidence="1" type="ORF">RIF29_21047</name>
</gene>
<dbReference type="InterPro" id="IPR021135">
    <property type="entry name" value="PEP_COase"/>
</dbReference>